<dbReference type="GO" id="GO:0022900">
    <property type="term" value="P:electron transport chain"/>
    <property type="evidence" value="ECO:0007669"/>
    <property type="project" value="UniProtKB-UniRule"/>
</dbReference>
<name>A0A3M4LZZ2_PSECI</name>
<dbReference type="Pfam" id="PF04205">
    <property type="entry name" value="FMN_bind"/>
    <property type="match status" value="1"/>
</dbReference>
<dbReference type="EC" id="7.-.-.-" evidence="6"/>
<dbReference type="RefSeq" id="WP_122315546.1">
    <property type="nucleotide sequence ID" value="NZ_RBRE01000039.1"/>
</dbReference>
<dbReference type="GO" id="GO:0010181">
    <property type="term" value="F:FMN binding"/>
    <property type="evidence" value="ECO:0007669"/>
    <property type="project" value="InterPro"/>
</dbReference>
<comment type="subunit">
    <text evidence="6">The complex is composed of six subunits: RnfA, RnfB, RnfC, RnfD, RnfE and RnfG.</text>
</comment>
<dbReference type="NCBIfam" id="TIGR01947">
    <property type="entry name" value="rnfG"/>
    <property type="match status" value="1"/>
</dbReference>
<dbReference type="Proteomes" id="UP000277236">
    <property type="component" value="Unassembled WGS sequence"/>
</dbReference>
<keyword evidence="1 6" id="KW-0813">Transport</keyword>
<dbReference type="GO" id="GO:0009055">
    <property type="term" value="F:electron transfer activity"/>
    <property type="evidence" value="ECO:0007669"/>
    <property type="project" value="InterPro"/>
</dbReference>
<keyword evidence="3 6" id="KW-0285">Flavoprotein</keyword>
<keyword evidence="4 6" id="KW-0288">FMN</keyword>
<dbReference type="GO" id="GO:0005886">
    <property type="term" value="C:plasma membrane"/>
    <property type="evidence" value="ECO:0007669"/>
    <property type="project" value="UniProtKB-SubCell"/>
</dbReference>
<evidence type="ECO:0000256" key="5">
    <source>
        <dbReference type="ARBA" id="ARBA00022982"/>
    </source>
</evidence>
<keyword evidence="5 6" id="KW-0249">Electron transport</keyword>
<dbReference type="AlphaFoldDB" id="A0A3M4LZZ2"/>
<accession>A0A3M4LZZ2</accession>
<evidence type="ECO:0000256" key="2">
    <source>
        <dbReference type="ARBA" id="ARBA00022553"/>
    </source>
</evidence>
<comment type="caution">
    <text evidence="8">The sequence shown here is derived from an EMBL/GenBank/DDBJ whole genome shotgun (WGS) entry which is preliminary data.</text>
</comment>
<dbReference type="InterPro" id="IPR007329">
    <property type="entry name" value="FMN-bd"/>
</dbReference>
<dbReference type="EMBL" id="RBRE01000039">
    <property type="protein sequence ID" value="RMQ47027.1"/>
    <property type="molecule type" value="Genomic_DNA"/>
</dbReference>
<comment type="similarity">
    <text evidence="6">Belongs to the RnfG family.</text>
</comment>
<sequence length="199" mass="21072">MKASGLLTLLVIAGLGIGITVALQHAASPRIQAAQEQARDQEWSSVLPRASYDNQPLRQPLTLPVSDSSVLSAYLATRAGRPCAVIFHSRGQGYAGPVELLVGVSAEGRLLGIKLLEQHETPGIGARIASEPQWLNGFSGKSLDGPGEANWAVKTDNGAFDQIAGATITSRAVVDTLRDTLRYFDNHQAQLLPQVGGQP</sequence>
<keyword evidence="6" id="KW-1278">Translocase</keyword>
<dbReference type="PIRSF" id="PIRSF006091">
    <property type="entry name" value="E_trnsport_RnfG"/>
    <property type="match status" value="1"/>
</dbReference>
<organism evidence="8 9">
    <name type="scientific">Pseudomonas cichorii</name>
    <dbReference type="NCBI Taxonomy" id="36746"/>
    <lineage>
        <taxon>Bacteria</taxon>
        <taxon>Pseudomonadati</taxon>
        <taxon>Pseudomonadota</taxon>
        <taxon>Gammaproteobacteria</taxon>
        <taxon>Pseudomonadales</taxon>
        <taxon>Pseudomonadaceae</taxon>
        <taxon>Pseudomonas</taxon>
    </lineage>
</organism>
<keyword evidence="2 6" id="KW-0597">Phosphoprotein</keyword>
<evidence type="ECO:0000313" key="8">
    <source>
        <dbReference type="EMBL" id="RMQ47027.1"/>
    </source>
</evidence>
<evidence type="ECO:0000256" key="6">
    <source>
        <dbReference type="HAMAP-Rule" id="MF_00479"/>
    </source>
</evidence>
<gene>
    <name evidence="6" type="primary">rnfG</name>
    <name evidence="8" type="ORF">ALQ04_00003</name>
</gene>
<comment type="function">
    <text evidence="6">Part of a membrane-bound complex that couples electron transfer with translocation of ions across the membrane.</text>
</comment>
<dbReference type="PANTHER" id="PTHR36118:SF1">
    <property type="entry name" value="ION-TRANSLOCATING OXIDOREDUCTASE COMPLEX SUBUNIT G"/>
    <property type="match status" value="1"/>
</dbReference>
<keyword evidence="6" id="KW-0472">Membrane</keyword>
<proteinExistence type="inferred from homology"/>
<dbReference type="OrthoDB" id="9784165at2"/>
<dbReference type="HAMAP" id="MF_00479">
    <property type="entry name" value="RsxG_RnfG"/>
    <property type="match status" value="1"/>
</dbReference>
<keyword evidence="6" id="KW-0812">Transmembrane</keyword>
<reference evidence="8 9" key="1">
    <citation type="submission" date="2018-08" db="EMBL/GenBank/DDBJ databases">
        <title>Recombination of ecologically and evolutionarily significant loci maintains genetic cohesion in the Pseudomonas syringae species complex.</title>
        <authorList>
            <person name="Dillon M."/>
            <person name="Thakur S."/>
            <person name="Almeida R.N.D."/>
            <person name="Weir B.S."/>
            <person name="Guttman D.S."/>
        </authorList>
    </citation>
    <scope>NUCLEOTIDE SEQUENCE [LARGE SCALE GENOMIC DNA]</scope>
    <source>
        <strain evidence="8 9">ICMP 3353</strain>
    </source>
</reference>
<keyword evidence="6" id="KW-0997">Cell inner membrane</keyword>
<feature type="domain" description="FMN-binding" evidence="7">
    <location>
        <begin position="93"/>
        <end position="184"/>
    </location>
</feature>
<dbReference type="SMART" id="SM00900">
    <property type="entry name" value="FMN_bind"/>
    <property type="match status" value="1"/>
</dbReference>
<keyword evidence="6" id="KW-1003">Cell membrane</keyword>
<dbReference type="InterPro" id="IPR010209">
    <property type="entry name" value="Ion_transpt_RnfG/RsxG"/>
</dbReference>
<dbReference type="PANTHER" id="PTHR36118">
    <property type="entry name" value="ION-TRANSLOCATING OXIDOREDUCTASE COMPLEX SUBUNIT G"/>
    <property type="match status" value="1"/>
</dbReference>
<evidence type="ECO:0000259" key="7">
    <source>
        <dbReference type="SMART" id="SM00900"/>
    </source>
</evidence>
<keyword evidence="6" id="KW-1133">Transmembrane helix</keyword>
<protein>
    <recommendedName>
        <fullName evidence="6">Ion-translocating oxidoreductase complex subunit G</fullName>
        <ecNumber evidence="6">7.-.-.-</ecNumber>
    </recommendedName>
    <alternativeName>
        <fullName evidence="6">Rnf electron transport complex subunit G</fullName>
    </alternativeName>
</protein>
<feature type="modified residue" description="FMN phosphoryl threonine" evidence="6">
    <location>
        <position position="167"/>
    </location>
</feature>
<evidence type="ECO:0000256" key="3">
    <source>
        <dbReference type="ARBA" id="ARBA00022630"/>
    </source>
</evidence>
<comment type="subcellular location">
    <subcellularLocation>
        <location evidence="6">Cell inner membrane</location>
        <topology evidence="6">Single-pass membrane protein</topology>
    </subcellularLocation>
</comment>
<evidence type="ECO:0000256" key="1">
    <source>
        <dbReference type="ARBA" id="ARBA00022448"/>
    </source>
</evidence>
<evidence type="ECO:0000313" key="9">
    <source>
        <dbReference type="Proteomes" id="UP000277236"/>
    </source>
</evidence>
<comment type="cofactor">
    <cofactor evidence="6">
        <name>FMN</name>
        <dbReference type="ChEBI" id="CHEBI:58210"/>
    </cofactor>
</comment>
<evidence type="ECO:0000256" key="4">
    <source>
        <dbReference type="ARBA" id="ARBA00022643"/>
    </source>
</evidence>